<dbReference type="Proteomes" id="UP001158576">
    <property type="component" value="Chromosome 1"/>
</dbReference>
<keyword evidence="1" id="KW-0175">Coiled coil</keyword>
<protein>
    <submittedName>
        <fullName evidence="3">Oidioi.mRNA.OKI2018_I69.chr1.g1974.t2.cds</fullName>
    </submittedName>
</protein>
<feature type="region of interest" description="Disordered" evidence="2">
    <location>
        <begin position="198"/>
        <end position="219"/>
    </location>
</feature>
<feature type="compositionally biased region" description="Polar residues" evidence="2">
    <location>
        <begin position="54"/>
        <end position="67"/>
    </location>
</feature>
<keyword evidence="4" id="KW-1185">Reference proteome</keyword>
<sequence>MKKYGQCPQELVDLLSKKVKKNDSNNYNESDYEDRSPNPITPDNQVFYPESPESVRSNDNSPRTSGISRFRRIKLAQKTTRGRWKRDHHHDFRLYYLMVMDSLITHIPKNREPLKEIKRVSDVVPLANSKVLHKNTAKSVMTVIPLKLKIPTVSGESVQKNQQPAMVMENPVIRLPQEFNQDVNFRERRFSEESIPSTVDSSVYRTPRGESPQSFHESAEHPFQSYLGRMTSDLEGEDIEVKISKCLDIVKEAIVSSVREEIERTRLAYEQTANELQCLRDEYRLCKSLLTESQLHQFQSQLQLLNERRKRQIDQSTAITPMDDGRNHFYDNC</sequence>
<feature type="region of interest" description="Disordered" evidence="2">
    <location>
        <begin position="16"/>
        <end position="68"/>
    </location>
</feature>
<dbReference type="EMBL" id="OU015566">
    <property type="protein sequence ID" value="CAG5105265.1"/>
    <property type="molecule type" value="Genomic_DNA"/>
</dbReference>
<evidence type="ECO:0000256" key="2">
    <source>
        <dbReference type="SAM" id="MobiDB-lite"/>
    </source>
</evidence>
<proteinExistence type="predicted"/>
<name>A0ABN7SWK0_OIKDI</name>
<accession>A0ABN7SWK0</accession>
<organism evidence="3 4">
    <name type="scientific">Oikopleura dioica</name>
    <name type="common">Tunicate</name>
    <dbReference type="NCBI Taxonomy" id="34765"/>
    <lineage>
        <taxon>Eukaryota</taxon>
        <taxon>Metazoa</taxon>
        <taxon>Chordata</taxon>
        <taxon>Tunicata</taxon>
        <taxon>Appendicularia</taxon>
        <taxon>Copelata</taxon>
        <taxon>Oikopleuridae</taxon>
        <taxon>Oikopleura</taxon>
    </lineage>
</organism>
<gene>
    <name evidence="3" type="ORF">OKIOD_LOCUS10739</name>
</gene>
<evidence type="ECO:0000256" key="1">
    <source>
        <dbReference type="SAM" id="Coils"/>
    </source>
</evidence>
<reference evidence="3 4" key="1">
    <citation type="submission" date="2021-04" db="EMBL/GenBank/DDBJ databases">
        <authorList>
            <person name="Bliznina A."/>
        </authorList>
    </citation>
    <scope>NUCLEOTIDE SEQUENCE [LARGE SCALE GENOMIC DNA]</scope>
</reference>
<dbReference type="SUPFAM" id="SSF58026">
    <property type="entry name" value="Delta-sleep-inducing peptide immunoreactive peptide"/>
    <property type="match status" value="1"/>
</dbReference>
<evidence type="ECO:0000313" key="3">
    <source>
        <dbReference type="EMBL" id="CAG5105265.1"/>
    </source>
</evidence>
<feature type="coiled-coil region" evidence="1">
    <location>
        <begin position="255"/>
        <end position="315"/>
    </location>
</feature>
<evidence type="ECO:0000313" key="4">
    <source>
        <dbReference type="Proteomes" id="UP001158576"/>
    </source>
</evidence>